<evidence type="ECO:0000256" key="5">
    <source>
        <dbReference type="ARBA" id="ARBA00022989"/>
    </source>
</evidence>
<dbReference type="InterPro" id="IPR017981">
    <property type="entry name" value="GPCR_2-like_7TM"/>
</dbReference>
<dbReference type="PROSITE" id="PS50261">
    <property type="entry name" value="G_PROTEIN_RECEP_F2_4"/>
    <property type="match status" value="1"/>
</dbReference>
<keyword evidence="16" id="KW-1185">Reference proteome</keyword>
<feature type="transmembrane region" description="Helical" evidence="12">
    <location>
        <begin position="285"/>
        <end position="305"/>
    </location>
</feature>
<dbReference type="GO" id="GO:0005886">
    <property type="term" value="C:plasma membrane"/>
    <property type="evidence" value="ECO:0007669"/>
    <property type="project" value="UniProtKB-SubCell"/>
</dbReference>
<dbReference type="InterPro" id="IPR050332">
    <property type="entry name" value="GPCR_2"/>
</dbReference>
<keyword evidence="9" id="KW-0325">Glycoprotein</keyword>
<proteinExistence type="inferred from homology"/>
<dbReference type="GO" id="GO:0007166">
    <property type="term" value="P:cell surface receptor signaling pathway"/>
    <property type="evidence" value="ECO:0007669"/>
    <property type="project" value="InterPro"/>
</dbReference>
<evidence type="ECO:0000256" key="6">
    <source>
        <dbReference type="ARBA" id="ARBA00023040"/>
    </source>
</evidence>
<evidence type="ECO:0000256" key="4">
    <source>
        <dbReference type="ARBA" id="ARBA00022692"/>
    </source>
</evidence>
<evidence type="ECO:0000259" key="14">
    <source>
        <dbReference type="PROSITE" id="PS50261"/>
    </source>
</evidence>
<gene>
    <name evidence="15" type="ORF">V5799_008213</name>
</gene>
<comment type="caution">
    <text evidence="15">The sequence shown here is derived from an EMBL/GenBank/DDBJ whole genome shotgun (WGS) entry which is preliminary data.</text>
</comment>
<dbReference type="InterPro" id="IPR000832">
    <property type="entry name" value="GPCR_2_secretin-like"/>
</dbReference>
<evidence type="ECO:0000256" key="7">
    <source>
        <dbReference type="ARBA" id="ARBA00023136"/>
    </source>
</evidence>
<evidence type="ECO:0000256" key="10">
    <source>
        <dbReference type="ARBA" id="ARBA00023224"/>
    </source>
</evidence>
<accession>A0AAQ4FDX1</accession>
<dbReference type="Gene3D" id="4.10.1240.10">
    <property type="entry name" value="GPCR, family 2, extracellular hormone receptor domain"/>
    <property type="match status" value="1"/>
</dbReference>
<dbReference type="InterPro" id="IPR036445">
    <property type="entry name" value="GPCR_2_extracell_dom_sf"/>
</dbReference>
<feature type="transmembrane region" description="Helical" evidence="12">
    <location>
        <begin position="395"/>
        <end position="412"/>
    </location>
</feature>
<dbReference type="GO" id="GO:0007188">
    <property type="term" value="P:adenylate cyclase-modulating G protein-coupled receptor signaling pathway"/>
    <property type="evidence" value="ECO:0007669"/>
    <property type="project" value="TreeGrafter"/>
</dbReference>
<feature type="region of interest" description="Disordered" evidence="11">
    <location>
        <begin position="78"/>
        <end position="101"/>
    </location>
</feature>
<evidence type="ECO:0000256" key="9">
    <source>
        <dbReference type="ARBA" id="ARBA00023180"/>
    </source>
</evidence>
<feature type="domain" description="G-protein coupled receptors family 2 profile 1" evidence="13">
    <location>
        <begin position="188"/>
        <end position="274"/>
    </location>
</feature>
<feature type="transmembrane region" description="Helical" evidence="12">
    <location>
        <begin position="368"/>
        <end position="388"/>
    </location>
</feature>
<keyword evidence="4 12" id="KW-0812">Transmembrane</keyword>
<evidence type="ECO:0000256" key="12">
    <source>
        <dbReference type="SAM" id="Phobius"/>
    </source>
</evidence>
<evidence type="ECO:0000256" key="3">
    <source>
        <dbReference type="ARBA" id="ARBA00022475"/>
    </source>
</evidence>
<comment type="subcellular location">
    <subcellularLocation>
        <location evidence="1">Cell membrane</location>
        <topology evidence="1">Multi-pass membrane protein</topology>
    </subcellularLocation>
</comment>
<dbReference type="EMBL" id="JARKHS020003581">
    <property type="protein sequence ID" value="KAK8785419.1"/>
    <property type="molecule type" value="Genomic_DNA"/>
</dbReference>
<dbReference type="PRINTS" id="PR00249">
    <property type="entry name" value="GPCRSECRETIN"/>
</dbReference>
<keyword evidence="6" id="KW-0297">G-protein coupled receptor</keyword>
<dbReference type="Gene3D" id="1.20.1070.10">
    <property type="entry name" value="Rhodopsin 7-helix transmembrane proteins"/>
    <property type="match status" value="2"/>
</dbReference>
<keyword evidence="5 12" id="KW-1133">Transmembrane helix</keyword>
<dbReference type="InterPro" id="IPR001879">
    <property type="entry name" value="GPCR_2_extracellular_dom"/>
</dbReference>
<evidence type="ECO:0000256" key="1">
    <source>
        <dbReference type="ARBA" id="ARBA00004651"/>
    </source>
</evidence>
<dbReference type="InterPro" id="IPR017983">
    <property type="entry name" value="GPCR_2_secretin-like_CS"/>
</dbReference>
<evidence type="ECO:0000256" key="8">
    <source>
        <dbReference type="ARBA" id="ARBA00023170"/>
    </source>
</evidence>
<dbReference type="Pfam" id="PF02793">
    <property type="entry name" value="HRM"/>
    <property type="match status" value="1"/>
</dbReference>
<dbReference type="PROSITE" id="PS50227">
    <property type="entry name" value="G_PROTEIN_RECEP_F2_3"/>
    <property type="match status" value="1"/>
</dbReference>
<evidence type="ECO:0000256" key="2">
    <source>
        <dbReference type="ARBA" id="ARBA00005314"/>
    </source>
</evidence>
<comment type="similarity">
    <text evidence="2">Belongs to the G-protein coupled receptor 2 family.</text>
</comment>
<keyword evidence="10" id="KW-0807">Transducer</keyword>
<dbReference type="SUPFAM" id="SSF111418">
    <property type="entry name" value="Hormone receptor domain"/>
    <property type="match status" value="1"/>
</dbReference>
<dbReference type="Proteomes" id="UP001321473">
    <property type="component" value="Unassembled WGS sequence"/>
</dbReference>
<dbReference type="PROSITE" id="PS00649">
    <property type="entry name" value="G_PROTEIN_RECEP_F2_1"/>
    <property type="match status" value="1"/>
</dbReference>
<evidence type="ECO:0000313" key="16">
    <source>
        <dbReference type="Proteomes" id="UP001321473"/>
    </source>
</evidence>
<reference evidence="15 16" key="1">
    <citation type="journal article" date="2023" name="Arcadia Sci">
        <title>De novo assembly of a long-read Amblyomma americanum tick genome.</title>
        <authorList>
            <person name="Chou S."/>
            <person name="Poskanzer K.E."/>
            <person name="Rollins M."/>
            <person name="Thuy-Boun P.S."/>
        </authorList>
    </citation>
    <scope>NUCLEOTIDE SEQUENCE [LARGE SCALE GENOMIC DNA]</scope>
    <source>
        <strain evidence="15">F_SG_1</strain>
        <tissue evidence="15">Salivary glands</tissue>
    </source>
</reference>
<organism evidence="15 16">
    <name type="scientific">Amblyomma americanum</name>
    <name type="common">Lone star tick</name>
    <dbReference type="NCBI Taxonomy" id="6943"/>
    <lineage>
        <taxon>Eukaryota</taxon>
        <taxon>Metazoa</taxon>
        <taxon>Ecdysozoa</taxon>
        <taxon>Arthropoda</taxon>
        <taxon>Chelicerata</taxon>
        <taxon>Arachnida</taxon>
        <taxon>Acari</taxon>
        <taxon>Parasitiformes</taxon>
        <taxon>Ixodida</taxon>
        <taxon>Ixodoidea</taxon>
        <taxon>Ixodidae</taxon>
        <taxon>Amblyomminae</taxon>
        <taxon>Amblyomma</taxon>
    </lineage>
</organism>
<feature type="non-terminal residue" evidence="15">
    <location>
        <position position="502"/>
    </location>
</feature>
<dbReference type="AlphaFoldDB" id="A0AAQ4FDX1"/>
<evidence type="ECO:0000256" key="11">
    <source>
        <dbReference type="SAM" id="MobiDB-lite"/>
    </source>
</evidence>
<feature type="transmembrane region" description="Helical" evidence="12">
    <location>
        <begin position="317"/>
        <end position="337"/>
    </location>
</feature>
<feature type="transmembrane region" description="Helical" evidence="12">
    <location>
        <begin position="418"/>
        <end position="439"/>
    </location>
</feature>
<dbReference type="Pfam" id="PF00002">
    <property type="entry name" value="7tm_2"/>
    <property type="match status" value="2"/>
</dbReference>
<dbReference type="GO" id="GO:0008528">
    <property type="term" value="F:G protein-coupled peptide receptor activity"/>
    <property type="evidence" value="ECO:0007669"/>
    <property type="project" value="TreeGrafter"/>
</dbReference>
<keyword evidence="8" id="KW-0675">Receptor</keyword>
<keyword evidence="3" id="KW-1003">Cell membrane</keyword>
<dbReference type="PANTHER" id="PTHR45620:SF32">
    <property type="entry name" value="DIURETIC HORMONE 31 RECEPTOR, ISOFORM C"/>
    <property type="match status" value="1"/>
</dbReference>
<name>A0AAQ4FDX1_AMBAM</name>
<dbReference type="PANTHER" id="PTHR45620">
    <property type="entry name" value="PDF RECEPTOR-LIKE PROTEIN-RELATED"/>
    <property type="match status" value="1"/>
</dbReference>
<feature type="region of interest" description="Disordered" evidence="11">
    <location>
        <begin position="1"/>
        <end position="21"/>
    </location>
</feature>
<evidence type="ECO:0000313" key="15">
    <source>
        <dbReference type="EMBL" id="KAK8785419.1"/>
    </source>
</evidence>
<evidence type="ECO:0000259" key="13">
    <source>
        <dbReference type="PROSITE" id="PS50227"/>
    </source>
</evidence>
<keyword evidence="7 12" id="KW-0472">Membrane</keyword>
<feature type="domain" description="G-protein coupled receptors family 2 profile 2" evidence="14">
    <location>
        <begin position="282"/>
        <end position="502"/>
    </location>
</feature>
<sequence length="502" mass="57299">MSTTRHHETKAAKQPHPCRQRKKKLNVACRHACQPQFRLQNRCQVNKQLASCTTVGKEPLVPSRGLLNSSAFSATGTLRRNFHLDPSQSSQRSDEGRQEGLPQNAGVCLAATLVGVQRAQPWHRKGVRAAEGALRMWKGTSSSSWRQQHKLELLNKIAEDIGDDAPWEESMQSGEDGFREDKINRFKDCLENVLLKQPPNSAFNEFMCPKTWDGWTCWNDTLPGSTAYAPCPQFVAGFVPYRQAHKVCTPNGTWFRHPITGNVWSNYTACVDTHDLQYRNLVNSLYVAGYAVSLVALISSLFIFINFRSLRCKRITIHKNLFASFVITNLCWILWYLQVVAGAHVIEKNPVWCQALHVVTQYFLLCNYLWMFCEGLYLHTLLVLAFIAEDKILKWFLLIGWGTCLHLCWVEHDIWYTYILSIPVCLSILLSFAFLVNIVRVLVTKLRAVDSPDSENIRKAARATLILLPLLGLHYVVTPFRPERDRIFLVYEVFSALVTSLQ</sequence>
<evidence type="ECO:0008006" key="17">
    <source>
        <dbReference type="Google" id="ProtNLM"/>
    </source>
</evidence>
<dbReference type="SMART" id="SM00008">
    <property type="entry name" value="HormR"/>
    <property type="match status" value="1"/>
</dbReference>
<feature type="compositionally biased region" description="Basic and acidic residues" evidence="11">
    <location>
        <begin position="1"/>
        <end position="11"/>
    </location>
</feature>
<protein>
    <recommendedName>
        <fullName evidence="17">Calcitonin receptor</fullName>
    </recommendedName>
</protein>